<dbReference type="AlphaFoldDB" id="A0A9K3HRB9"/>
<organism evidence="1 2">
    <name type="scientific">Helianthus annuus</name>
    <name type="common">Common sunflower</name>
    <dbReference type="NCBI Taxonomy" id="4232"/>
    <lineage>
        <taxon>Eukaryota</taxon>
        <taxon>Viridiplantae</taxon>
        <taxon>Streptophyta</taxon>
        <taxon>Embryophyta</taxon>
        <taxon>Tracheophyta</taxon>
        <taxon>Spermatophyta</taxon>
        <taxon>Magnoliopsida</taxon>
        <taxon>eudicotyledons</taxon>
        <taxon>Gunneridae</taxon>
        <taxon>Pentapetalae</taxon>
        <taxon>asterids</taxon>
        <taxon>campanulids</taxon>
        <taxon>Asterales</taxon>
        <taxon>Asteraceae</taxon>
        <taxon>Asteroideae</taxon>
        <taxon>Heliantheae alliance</taxon>
        <taxon>Heliantheae</taxon>
        <taxon>Helianthus</taxon>
    </lineage>
</organism>
<reference evidence="1" key="2">
    <citation type="submission" date="2020-06" db="EMBL/GenBank/DDBJ databases">
        <title>Helianthus annuus Genome sequencing and assembly Release 2.</title>
        <authorList>
            <person name="Gouzy J."/>
            <person name="Langlade N."/>
            <person name="Munos S."/>
        </authorList>
    </citation>
    <scope>NUCLEOTIDE SEQUENCE</scope>
    <source>
        <tissue evidence="1">Leaves</tissue>
    </source>
</reference>
<reference evidence="1" key="1">
    <citation type="journal article" date="2017" name="Nature">
        <title>The sunflower genome provides insights into oil metabolism, flowering and Asterid evolution.</title>
        <authorList>
            <person name="Badouin H."/>
            <person name="Gouzy J."/>
            <person name="Grassa C.J."/>
            <person name="Murat F."/>
            <person name="Staton S.E."/>
            <person name="Cottret L."/>
            <person name="Lelandais-Briere C."/>
            <person name="Owens G.L."/>
            <person name="Carrere S."/>
            <person name="Mayjonade B."/>
            <person name="Legrand L."/>
            <person name="Gill N."/>
            <person name="Kane N.C."/>
            <person name="Bowers J.E."/>
            <person name="Hubner S."/>
            <person name="Bellec A."/>
            <person name="Berard A."/>
            <person name="Berges H."/>
            <person name="Blanchet N."/>
            <person name="Boniface M.C."/>
            <person name="Brunel D."/>
            <person name="Catrice O."/>
            <person name="Chaidir N."/>
            <person name="Claudel C."/>
            <person name="Donnadieu C."/>
            <person name="Faraut T."/>
            <person name="Fievet G."/>
            <person name="Helmstetter N."/>
            <person name="King M."/>
            <person name="Knapp S.J."/>
            <person name="Lai Z."/>
            <person name="Le Paslier M.C."/>
            <person name="Lippi Y."/>
            <person name="Lorenzon L."/>
            <person name="Mandel J.R."/>
            <person name="Marage G."/>
            <person name="Marchand G."/>
            <person name="Marquand E."/>
            <person name="Bret-Mestries E."/>
            <person name="Morien E."/>
            <person name="Nambeesan S."/>
            <person name="Nguyen T."/>
            <person name="Pegot-Espagnet P."/>
            <person name="Pouilly N."/>
            <person name="Raftis F."/>
            <person name="Sallet E."/>
            <person name="Schiex T."/>
            <person name="Thomas J."/>
            <person name="Vandecasteele C."/>
            <person name="Vares D."/>
            <person name="Vear F."/>
            <person name="Vautrin S."/>
            <person name="Crespi M."/>
            <person name="Mangin B."/>
            <person name="Burke J.M."/>
            <person name="Salse J."/>
            <person name="Munos S."/>
            <person name="Vincourt P."/>
            <person name="Rieseberg L.H."/>
            <person name="Langlade N.B."/>
        </authorList>
    </citation>
    <scope>NUCLEOTIDE SEQUENCE</scope>
    <source>
        <tissue evidence="1">Leaves</tissue>
    </source>
</reference>
<evidence type="ECO:0000313" key="1">
    <source>
        <dbReference type="EMBL" id="KAF5782851.1"/>
    </source>
</evidence>
<accession>A0A9K3HRB9</accession>
<comment type="caution">
    <text evidence="1">The sequence shown here is derived from an EMBL/GenBank/DDBJ whole genome shotgun (WGS) entry which is preliminary data.</text>
</comment>
<evidence type="ECO:0000313" key="2">
    <source>
        <dbReference type="Proteomes" id="UP000215914"/>
    </source>
</evidence>
<dbReference type="EMBL" id="MNCJ02000326">
    <property type="protein sequence ID" value="KAF5782851.1"/>
    <property type="molecule type" value="Genomic_DNA"/>
</dbReference>
<name>A0A9K3HRB9_HELAN</name>
<keyword evidence="2" id="KW-1185">Reference proteome</keyword>
<gene>
    <name evidence="1" type="ORF">HanXRQr2_Chr11g0501121</name>
</gene>
<sequence>MVTWELGIPTMGQISIFTLASLIRFIGNQDKHVWIVIHNYFRPHVPSRL</sequence>
<dbReference type="Gramene" id="mRNA:HanXRQr2_Chr11g0501121">
    <property type="protein sequence ID" value="CDS:HanXRQr2_Chr11g0501121.1"/>
    <property type="gene ID" value="HanXRQr2_Chr11g0501121"/>
</dbReference>
<dbReference type="Proteomes" id="UP000215914">
    <property type="component" value="Unassembled WGS sequence"/>
</dbReference>
<protein>
    <submittedName>
        <fullName evidence="1">Uncharacterized protein</fullName>
    </submittedName>
</protein>
<proteinExistence type="predicted"/>